<dbReference type="AlphaFoldDB" id="A0A9P5ZHS7"/>
<dbReference type="EMBL" id="MU155039">
    <property type="protein sequence ID" value="KAF9486659.1"/>
    <property type="molecule type" value="Genomic_DNA"/>
</dbReference>
<keyword evidence="3" id="KW-1185">Reference proteome</keyword>
<feature type="compositionally biased region" description="Low complexity" evidence="1">
    <location>
        <begin position="301"/>
        <end position="313"/>
    </location>
</feature>
<organism evidence="2 3">
    <name type="scientific">Pleurotus eryngii</name>
    <name type="common">Boletus of the steppes</name>
    <dbReference type="NCBI Taxonomy" id="5323"/>
    <lineage>
        <taxon>Eukaryota</taxon>
        <taxon>Fungi</taxon>
        <taxon>Dikarya</taxon>
        <taxon>Basidiomycota</taxon>
        <taxon>Agaricomycotina</taxon>
        <taxon>Agaricomycetes</taxon>
        <taxon>Agaricomycetidae</taxon>
        <taxon>Agaricales</taxon>
        <taxon>Pleurotineae</taxon>
        <taxon>Pleurotaceae</taxon>
        <taxon>Pleurotus</taxon>
    </lineage>
</organism>
<gene>
    <name evidence="2" type="ORF">BDN71DRAFT_1514767</name>
</gene>
<proteinExistence type="predicted"/>
<feature type="compositionally biased region" description="Basic residues" evidence="1">
    <location>
        <begin position="372"/>
        <end position="383"/>
    </location>
</feature>
<evidence type="ECO:0000313" key="2">
    <source>
        <dbReference type="EMBL" id="KAF9486659.1"/>
    </source>
</evidence>
<reference evidence="2" key="1">
    <citation type="submission" date="2020-11" db="EMBL/GenBank/DDBJ databases">
        <authorList>
            <consortium name="DOE Joint Genome Institute"/>
            <person name="Ahrendt S."/>
            <person name="Riley R."/>
            <person name="Andreopoulos W."/>
            <person name="Labutti K."/>
            <person name="Pangilinan J."/>
            <person name="Ruiz-Duenas F.J."/>
            <person name="Barrasa J.M."/>
            <person name="Sanchez-Garcia M."/>
            <person name="Camarero S."/>
            <person name="Miyauchi S."/>
            <person name="Serrano A."/>
            <person name="Linde D."/>
            <person name="Babiker R."/>
            <person name="Drula E."/>
            <person name="Ayuso-Fernandez I."/>
            <person name="Pacheco R."/>
            <person name="Padilla G."/>
            <person name="Ferreira P."/>
            <person name="Barriuso J."/>
            <person name="Kellner H."/>
            <person name="Castanera R."/>
            <person name="Alfaro M."/>
            <person name="Ramirez L."/>
            <person name="Pisabarro A.G."/>
            <person name="Kuo A."/>
            <person name="Tritt A."/>
            <person name="Lipzen A."/>
            <person name="He G."/>
            <person name="Yan M."/>
            <person name="Ng V."/>
            <person name="Cullen D."/>
            <person name="Martin F."/>
            <person name="Rosso M.-N."/>
            <person name="Henrissat B."/>
            <person name="Hibbett D."/>
            <person name="Martinez A.T."/>
            <person name="Grigoriev I.V."/>
        </authorList>
    </citation>
    <scope>NUCLEOTIDE SEQUENCE</scope>
    <source>
        <strain evidence="2">ATCC 90797</strain>
    </source>
</reference>
<feature type="region of interest" description="Disordered" evidence="1">
    <location>
        <begin position="1"/>
        <end position="38"/>
    </location>
</feature>
<feature type="compositionally biased region" description="Polar residues" evidence="1">
    <location>
        <begin position="1"/>
        <end position="13"/>
    </location>
</feature>
<dbReference type="Proteomes" id="UP000807025">
    <property type="component" value="Unassembled WGS sequence"/>
</dbReference>
<accession>A0A9P5ZHS7</accession>
<feature type="compositionally biased region" description="Low complexity" evidence="1">
    <location>
        <begin position="340"/>
        <end position="355"/>
    </location>
</feature>
<comment type="caution">
    <text evidence="2">The sequence shown here is derived from an EMBL/GenBank/DDBJ whole genome shotgun (WGS) entry which is preliminary data.</text>
</comment>
<dbReference type="OrthoDB" id="3039717at2759"/>
<evidence type="ECO:0000313" key="3">
    <source>
        <dbReference type="Proteomes" id="UP000807025"/>
    </source>
</evidence>
<evidence type="ECO:0000256" key="1">
    <source>
        <dbReference type="SAM" id="MobiDB-lite"/>
    </source>
</evidence>
<sequence>MSNNAAAGSSRAPTANVRGSGVPRPRGNPNTDKFPSFNRALSPATYAAAQGIGLDNSGARELALGMTSSVTELIATIPSSYRDALSGLLTGLNDDLIKLQSSVAVKDRLSKAKAEHSLPTELRSLAVPTLQLHKRFLESGGSPLVVSVEMKVDEFRWKLLDDMIEAKSQEIVFYEARVAPATVLKSLDTAVLAAWESIQRYARVPTEIQACIDRGVAITNFIELEVSPALTALNGRVRSAIPSYYSRVCNMHARSVEREAAKKVAKVDLKAVADTNMSDDDNPVSRSDIASLEKKIASLQSSLTKASTSKSASGPERSKGSSSRGKPYQRESARMSTGGRPPSQKQRPPQQQQDRVPNKNVRRQPSGSSSKGKGKAPAKPPRK</sequence>
<protein>
    <submittedName>
        <fullName evidence="2">Uncharacterized protein</fullName>
    </submittedName>
</protein>
<name>A0A9P5ZHS7_PLEER</name>
<feature type="region of interest" description="Disordered" evidence="1">
    <location>
        <begin position="301"/>
        <end position="383"/>
    </location>
</feature>